<sequence length="79" mass="9086">MVRSTSTTTIETYQTNQSFVIVPLGDFPLHRLALCICRLQYIWRAKNFGQPYLVIVRYEAAAVDPLSGCHFIIHRMVDV</sequence>
<proteinExistence type="predicted"/>
<comment type="caution">
    <text evidence="1">The sequence shown here is derived from an EMBL/GenBank/DDBJ whole genome shotgun (WGS) entry which is preliminary data.</text>
</comment>
<protein>
    <submittedName>
        <fullName evidence="1">Uncharacterized protein</fullName>
    </submittedName>
</protein>
<name>A0A7J7KI11_BUGNE</name>
<evidence type="ECO:0000313" key="2">
    <source>
        <dbReference type="Proteomes" id="UP000593567"/>
    </source>
</evidence>
<dbReference type="AlphaFoldDB" id="A0A7J7KI11"/>
<accession>A0A7J7KI11</accession>
<organism evidence="1 2">
    <name type="scientific">Bugula neritina</name>
    <name type="common">Brown bryozoan</name>
    <name type="synonym">Sertularia neritina</name>
    <dbReference type="NCBI Taxonomy" id="10212"/>
    <lineage>
        <taxon>Eukaryota</taxon>
        <taxon>Metazoa</taxon>
        <taxon>Spiralia</taxon>
        <taxon>Lophotrochozoa</taxon>
        <taxon>Bryozoa</taxon>
        <taxon>Gymnolaemata</taxon>
        <taxon>Cheilostomatida</taxon>
        <taxon>Flustrina</taxon>
        <taxon>Buguloidea</taxon>
        <taxon>Bugulidae</taxon>
        <taxon>Bugula</taxon>
    </lineage>
</organism>
<dbReference type="Proteomes" id="UP000593567">
    <property type="component" value="Unassembled WGS sequence"/>
</dbReference>
<evidence type="ECO:0000313" key="1">
    <source>
        <dbReference type="EMBL" id="KAF6038310.1"/>
    </source>
</evidence>
<reference evidence="1" key="1">
    <citation type="submission" date="2020-06" db="EMBL/GenBank/DDBJ databases">
        <title>Draft genome of Bugula neritina, a colonial animal packing powerful symbionts and potential medicines.</title>
        <authorList>
            <person name="Rayko M."/>
        </authorList>
    </citation>
    <scope>NUCLEOTIDE SEQUENCE [LARGE SCALE GENOMIC DNA]</scope>
    <source>
        <strain evidence="1">Kwan_BN1</strain>
    </source>
</reference>
<gene>
    <name evidence="1" type="ORF">EB796_003371</name>
</gene>
<dbReference type="EMBL" id="VXIV02000430">
    <property type="protein sequence ID" value="KAF6038310.1"/>
    <property type="molecule type" value="Genomic_DNA"/>
</dbReference>
<keyword evidence="2" id="KW-1185">Reference proteome</keyword>